<organism evidence="3 4">
    <name type="scientific">Marininema halotolerans</name>
    <dbReference type="NCBI Taxonomy" id="1155944"/>
    <lineage>
        <taxon>Bacteria</taxon>
        <taxon>Bacillati</taxon>
        <taxon>Bacillota</taxon>
        <taxon>Bacilli</taxon>
        <taxon>Bacillales</taxon>
        <taxon>Thermoactinomycetaceae</taxon>
        <taxon>Marininema</taxon>
    </lineage>
</organism>
<sequence length="199" mass="22332">MIPTEWMVTAGAIFVLVIALVQLIRRSRQLSALQSVQVNYLGSTKEIKETLIYAFRERLHEEKNPQHFPRFVAGVLATRFGGTLSFTPPEKGLGVDIYHRRPEGMYLVCIKQSNEPLDFESIAIVHSQMVKEKAAGACVITGGSFTNSAKSYAEDVGIEWIDGCLLMEYWLQNVTTQAEAWDAYMKSDVLGKDLRIQEG</sequence>
<evidence type="ECO:0000313" key="4">
    <source>
        <dbReference type="Proteomes" id="UP000198660"/>
    </source>
</evidence>
<dbReference type="AlphaFoldDB" id="A0A1I6NU69"/>
<keyword evidence="4" id="KW-1185">Reference proteome</keyword>
<evidence type="ECO:0000313" key="3">
    <source>
        <dbReference type="EMBL" id="SFS31502.1"/>
    </source>
</evidence>
<dbReference type="EMBL" id="FPAA01000001">
    <property type="protein sequence ID" value="SFS31502.1"/>
    <property type="molecule type" value="Genomic_DNA"/>
</dbReference>
<evidence type="ECO:0000259" key="2">
    <source>
        <dbReference type="Pfam" id="PF04471"/>
    </source>
</evidence>
<keyword evidence="1" id="KW-1133">Transmembrane helix</keyword>
<proteinExistence type="predicted"/>
<name>A0A1I6NU69_9BACL</name>
<dbReference type="GO" id="GO:0009307">
    <property type="term" value="P:DNA restriction-modification system"/>
    <property type="evidence" value="ECO:0007669"/>
    <property type="project" value="InterPro"/>
</dbReference>
<gene>
    <name evidence="3" type="ORF">SAMN05444972_101138</name>
</gene>
<dbReference type="GO" id="GO:0003677">
    <property type="term" value="F:DNA binding"/>
    <property type="evidence" value="ECO:0007669"/>
    <property type="project" value="InterPro"/>
</dbReference>
<keyword evidence="1" id="KW-0812">Transmembrane</keyword>
<feature type="transmembrane region" description="Helical" evidence="1">
    <location>
        <begin position="6"/>
        <end position="24"/>
    </location>
</feature>
<dbReference type="GO" id="GO:0004519">
    <property type="term" value="F:endonuclease activity"/>
    <property type="evidence" value="ECO:0007669"/>
    <property type="project" value="InterPro"/>
</dbReference>
<dbReference type="Pfam" id="PF04471">
    <property type="entry name" value="Mrr_cat"/>
    <property type="match status" value="1"/>
</dbReference>
<dbReference type="RefSeq" id="WP_091832347.1">
    <property type="nucleotide sequence ID" value="NZ_FPAA01000001.1"/>
</dbReference>
<accession>A0A1I6NU69</accession>
<keyword evidence="1" id="KW-0472">Membrane</keyword>
<feature type="domain" description="Restriction endonuclease type IV Mrr" evidence="2">
    <location>
        <begin position="64"/>
        <end position="167"/>
    </location>
</feature>
<dbReference type="InterPro" id="IPR011856">
    <property type="entry name" value="tRNA_endonuc-like_dom_sf"/>
</dbReference>
<protein>
    <submittedName>
        <fullName evidence="3">Restriction system protein</fullName>
    </submittedName>
</protein>
<dbReference type="SUPFAM" id="SSF52980">
    <property type="entry name" value="Restriction endonuclease-like"/>
    <property type="match status" value="1"/>
</dbReference>
<dbReference type="OrthoDB" id="9803736at2"/>
<evidence type="ECO:0000256" key="1">
    <source>
        <dbReference type="SAM" id="Phobius"/>
    </source>
</evidence>
<dbReference type="InterPro" id="IPR007560">
    <property type="entry name" value="Restrct_endonuc_IV_Mrr"/>
</dbReference>
<dbReference type="Gene3D" id="3.40.1350.10">
    <property type="match status" value="1"/>
</dbReference>
<reference evidence="4" key="1">
    <citation type="submission" date="2016-10" db="EMBL/GenBank/DDBJ databases">
        <authorList>
            <person name="Varghese N."/>
            <person name="Submissions S."/>
        </authorList>
    </citation>
    <scope>NUCLEOTIDE SEQUENCE [LARGE SCALE GENOMIC DNA]</scope>
    <source>
        <strain evidence="4">DSM 45789</strain>
    </source>
</reference>
<dbReference type="InterPro" id="IPR011335">
    <property type="entry name" value="Restrct_endonuc-II-like"/>
</dbReference>
<dbReference type="Proteomes" id="UP000198660">
    <property type="component" value="Unassembled WGS sequence"/>
</dbReference>